<keyword evidence="8" id="KW-0408">Iron</keyword>
<evidence type="ECO:0000256" key="1">
    <source>
        <dbReference type="ARBA" id="ARBA00001917"/>
    </source>
</evidence>
<evidence type="ECO:0000256" key="9">
    <source>
        <dbReference type="ARBA" id="ARBA00023014"/>
    </source>
</evidence>
<keyword evidence="12" id="KW-1185">Reference proteome</keyword>
<dbReference type="CDD" id="cd04734">
    <property type="entry name" value="OYE_like_3_FMN"/>
    <property type="match status" value="1"/>
</dbReference>
<comment type="cofactor">
    <cofactor evidence="1">
        <name>FMN</name>
        <dbReference type="ChEBI" id="CHEBI:58210"/>
    </cofactor>
</comment>
<dbReference type="GO" id="GO:0016491">
    <property type="term" value="F:oxidoreductase activity"/>
    <property type="evidence" value="ECO:0007669"/>
    <property type="project" value="UniProtKB-KW"/>
</dbReference>
<evidence type="ECO:0000256" key="3">
    <source>
        <dbReference type="ARBA" id="ARBA00011048"/>
    </source>
</evidence>
<name>A0A6L7G1C8_9RHOB</name>
<dbReference type="Gene3D" id="3.40.50.720">
    <property type="entry name" value="NAD(P)-binding Rossmann-like Domain"/>
    <property type="match status" value="1"/>
</dbReference>
<dbReference type="SUPFAM" id="SSF51395">
    <property type="entry name" value="FMN-linked oxidoreductases"/>
    <property type="match status" value="1"/>
</dbReference>
<dbReference type="Gene3D" id="3.20.20.70">
    <property type="entry name" value="Aldolase class I"/>
    <property type="match status" value="1"/>
</dbReference>
<keyword evidence="5" id="KW-0288">FMN</keyword>
<keyword evidence="6" id="KW-0479">Metal-binding</keyword>
<evidence type="ECO:0000256" key="7">
    <source>
        <dbReference type="ARBA" id="ARBA00023002"/>
    </source>
</evidence>
<dbReference type="Gene3D" id="3.50.50.60">
    <property type="entry name" value="FAD/NAD(P)-binding domain"/>
    <property type="match status" value="1"/>
</dbReference>
<gene>
    <name evidence="11" type="ORF">GR170_08345</name>
</gene>
<organism evidence="11 12">
    <name type="scientific">Pseudooceanicola albus</name>
    <dbReference type="NCBI Taxonomy" id="2692189"/>
    <lineage>
        <taxon>Bacteria</taxon>
        <taxon>Pseudomonadati</taxon>
        <taxon>Pseudomonadota</taxon>
        <taxon>Alphaproteobacteria</taxon>
        <taxon>Rhodobacterales</taxon>
        <taxon>Paracoccaceae</taxon>
        <taxon>Pseudooceanicola</taxon>
    </lineage>
</organism>
<dbReference type="Pfam" id="PF13450">
    <property type="entry name" value="NAD_binding_8"/>
    <property type="match status" value="1"/>
</dbReference>
<evidence type="ECO:0000256" key="6">
    <source>
        <dbReference type="ARBA" id="ARBA00022723"/>
    </source>
</evidence>
<dbReference type="PANTHER" id="PTHR42917:SF2">
    <property type="entry name" value="2,4-DIENOYL-COA REDUCTASE [(2E)-ENOYL-COA-PRODUCING]"/>
    <property type="match status" value="1"/>
</dbReference>
<dbReference type="AlphaFoldDB" id="A0A6L7G1C8"/>
<dbReference type="EMBL" id="WUMU01000006">
    <property type="protein sequence ID" value="MXN17841.1"/>
    <property type="molecule type" value="Genomic_DNA"/>
</dbReference>
<accession>A0A6L7G1C8</accession>
<dbReference type="InterPro" id="IPR013785">
    <property type="entry name" value="Aldolase_TIM"/>
</dbReference>
<protein>
    <submittedName>
        <fullName evidence="11">NAD(P)-binding protein</fullName>
    </submittedName>
</protein>
<keyword evidence="4" id="KW-0285">Flavoprotein</keyword>
<dbReference type="InterPro" id="IPR051793">
    <property type="entry name" value="NADH:flavin_oxidoreductase"/>
</dbReference>
<dbReference type="InterPro" id="IPR001155">
    <property type="entry name" value="OxRdtase_FMN_N"/>
</dbReference>
<evidence type="ECO:0000256" key="4">
    <source>
        <dbReference type="ARBA" id="ARBA00022630"/>
    </source>
</evidence>
<dbReference type="Pfam" id="PF00724">
    <property type="entry name" value="Oxidored_FMN"/>
    <property type="match status" value="1"/>
</dbReference>
<dbReference type="PRINTS" id="PR00411">
    <property type="entry name" value="PNDRDTASEI"/>
</dbReference>
<dbReference type="RefSeq" id="WP_160893586.1">
    <property type="nucleotide sequence ID" value="NZ_WUMU01000006.1"/>
</dbReference>
<keyword evidence="7" id="KW-0560">Oxidoreductase</keyword>
<evidence type="ECO:0000256" key="5">
    <source>
        <dbReference type="ARBA" id="ARBA00022643"/>
    </source>
</evidence>
<proteinExistence type="inferred from homology"/>
<dbReference type="GO" id="GO:0051536">
    <property type="term" value="F:iron-sulfur cluster binding"/>
    <property type="evidence" value="ECO:0007669"/>
    <property type="project" value="UniProtKB-KW"/>
</dbReference>
<comment type="caution">
    <text evidence="11">The sequence shown here is derived from an EMBL/GenBank/DDBJ whole genome shotgun (WGS) entry which is preliminary data.</text>
</comment>
<evidence type="ECO:0000256" key="8">
    <source>
        <dbReference type="ARBA" id="ARBA00023004"/>
    </source>
</evidence>
<dbReference type="GO" id="GO:0010181">
    <property type="term" value="F:FMN binding"/>
    <property type="evidence" value="ECO:0007669"/>
    <property type="project" value="InterPro"/>
</dbReference>
<keyword evidence="9" id="KW-0411">Iron-sulfur</keyword>
<dbReference type="SUPFAM" id="SSF51905">
    <property type="entry name" value="FAD/NAD(P)-binding domain"/>
    <property type="match status" value="1"/>
</dbReference>
<evidence type="ECO:0000259" key="10">
    <source>
        <dbReference type="Pfam" id="PF00724"/>
    </source>
</evidence>
<dbReference type="Proteomes" id="UP000477911">
    <property type="component" value="Unassembled WGS sequence"/>
</dbReference>
<comment type="cofactor">
    <cofactor evidence="2">
        <name>[4Fe-4S] cluster</name>
        <dbReference type="ChEBI" id="CHEBI:49883"/>
    </cofactor>
</comment>
<dbReference type="GO" id="GO:0046872">
    <property type="term" value="F:metal ion binding"/>
    <property type="evidence" value="ECO:0007669"/>
    <property type="project" value="UniProtKB-KW"/>
</dbReference>
<dbReference type="PANTHER" id="PTHR42917">
    <property type="entry name" value="2,4-DIENOYL-COA REDUCTASE"/>
    <property type="match status" value="1"/>
</dbReference>
<reference evidence="11 12" key="1">
    <citation type="submission" date="2019-12" db="EMBL/GenBank/DDBJ databases">
        <authorList>
            <person name="Li M."/>
        </authorList>
    </citation>
    <scope>NUCLEOTIDE SEQUENCE [LARGE SCALE GENOMIC DNA]</scope>
    <source>
        <strain evidence="11 12">GBMRC 2024</strain>
    </source>
</reference>
<sequence>MTPATDPLLQPLRLGGLTLKNRIMSTAHAISYGVDGAPQERYQRYHEEKAKGGLALTMFGGSSNVSKDSGSVFGQLWMGDDSVLPHLRRFAERIHRHDTALMCQLTHLGGRSHWRADRWLPTVAPSRYREPAHRGFTRAMDRSDIARITADFAAAALRCREAGLDGIELHVHGHLIGQFWSPEVNLRADAYGGSLENRARFGLEVLEAIRARVGPDFPVGLRMAVGEGREDGMSAEEYLAMGQLHARSGLVDFLNLTHGRIDTELGRAEYMPGMAVGLAPQLQAVAAFRRHVDLPVFHAARILDLPTARHAIREGLIDMVGMTRAHIADPAIVRKLTAGQEARIRPCVGATYCSWQRACLHNAATGREATIPQEVAPAPAPRRITIVGAGIAGLEAARLCAERGHAVTLLEAAPRAGGQMLLATRLDSRRDLAGILDWRLSELERLGVAIRYDCYAEPADIAATTPNVVILATGGLPDPMEEIPGADLARTLWDTLETPAPLPGHTLFYDGTGTNTGAFGAQTLARLAAEAGGRFTHVTPDPQFAQEVSYLERPFALRALYRAGARVRPDLRLVAVARAGNGLAVTLANDLTGEHLQEDCDRLVLERGTLPMEDLFTALAPGSVNGGQADLDRLVMAEAQDLPDPGSGYALYRIGDAVAARDIHAAILDAARLCSRL</sequence>
<dbReference type="InterPro" id="IPR036188">
    <property type="entry name" value="FAD/NAD-bd_sf"/>
</dbReference>
<comment type="similarity">
    <text evidence="3">In the N-terminal section; belongs to the NADH:flavin oxidoreductase/NADH oxidase family.</text>
</comment>
<evidence type="ECO:0000256" key="2">
    <source>
        <dbReference type="ARBA" id="ARBA00001966"/>
    </source>
</evidence>
<evidence type="ECO:0000313" key="12">
    <source>
        <dbReference type="Proteomes" id="UP000477911"/>
    </source>
</evidence>
<evidence type="ECO:0000313" key="11">
    <source>
        <dbReference type="EMBL" id="MXN17841.1"/>
    </source>
</evidence>
<feature type="domain" description="NADH:flavin oxidoreductase/NADH oxidase N-terminal" evidence="10">
    <location>
        <begin position="8"/>
        <end position="340"/>
    </location>
</feature>